<dbReference type="EMBL" id="JADBEF010000001">
    <property type="protein sequence ID" value="MBE1564506.1"/>
    <property type="molecule type" value="Genomic_DNA"/>
</dbReference>
<keyword evidence="2" id="KW-1185">Reference proteome</keyword>
<comment type="caution">
    <text evidence="1">The sequence shown here is derived from an EMBL/GenBank/DDBJ whole genome shotgun (WGS) entry which is preliminary data.</text>
</comment>
<gene>
    <name evidence="1" type="ORF">H4W81_007285</name>
</gene>
<sequence length="100" mass="10619">MTDDPERGERELDAYCLATYGLPYRIVRTVQVLVAGPVERVAGTLGGYVEAGAEHLVCRVPAVSAGRGDLGAQHDQLELIVAARRLISAKIGAWASSGTR</sequence>
<proteinExistence type="predicted"/>
<accession>A0ABR9KS20</accession>
<organism evidence="1 2">
    <name type="scientific">Nonomuraea africana</name>
    <dbReference type="NCBI Taxonomy" id="46171"/>
    <lineage>
        <taxon>Bacteria</taxon>
        <taxon>Bacillati</taxon>
        <taxon>Actinomycetota</taxon>
        <taxon>Actinomycetes</taxon>
        <taxon>Streptosporangiales</taxon>
        <taxon>Streptosporangiaceae</taxon>
        <taxon>Nonomuraea</taxon>
    </lineage>
</organism>
<evidence type="ECO:0000313" key="1">
    <source>
        <dbReference type="EMBL" id="MBE1564506.1"/>
    </source>
</evidence>
<dbReference type="Proteomes" id="UP000661607">
    <property type="component" value="Unassembled WGS sequence"/>
</dbReference>
<name>A0ABR9KS20_9ACTN</name>
<evidence type="ECO:0000313" key="2">
    <source>
        <dbReference type="Proteomes" id="UP000661607"/>
    </source>
</evidence>
<protein>
    <submittedName>
        <fullName evidence="1">Type IV secretory pathway TrbL component</fullName>
    </submittedName>
</protein>
<reference evidence="1 2" key="1">
    <citation type="submission" date="2020-10" db="EMBL/GenBank/DDBJ databases">
        <title>Sequencing the genomes of 1000 actinobacteria strains.</title>
        <authorList>
            <person name="Klenk H.-P."/>
        </authorList>
    </citation>
    <scope>NUCLEOTIDE SEQUENCE [LARGE SCALE GENOMIC DNA]</scope>
    <source>
        <strain evidence="1 2">DSM 43748</strain>
    </source>
</reference>
<dbReference type="RefSeq" id="WP_192778871.1">
    <property type="nucleotide sequence ID" value="NZ_BAAASY010000031.1"/>
</dbReference>